<keyword evidence="1" id="KW-1133">Transmembrane helix</keyword>
<proteinExistence type="predicted"/>
<dbReference type="OrthoDB" id="4142200at2759"/>
<dbReference type="Gene3D" id="1.20.1250.20">
    <property type="entry name" value="MFS general substrate transporter like domains"/>
    <property type="match status" value="1"/>
</dbReference>
<dbReference type="Proteomes" id="UP000324222">
    <property type="component" value="Unassembled WGS sequence"/>
</dbReference>
<evidence type="ECO:0000313" key="3">
    <source>
        <dbReference type="Proteomes" id="UP000324222"/>
    </source>
</evidence>
<gene>
    <name evidence="2" type="ORF">E2C01_090473</name>
</gene>
<dbReference type="AlphaFoldDB" id="A0A5B7JBI4"/>
<evidence type="ECO:0008006" key="4">
    <source>
        <dbReference type="Google" id="ProtNLM"/>
    </source>
</evidence>
<accession>A0A5B7JBI4</accession>
<dbReference type="InterPro" id="IPR036259">
    <property type="entry name" value="MFS_trans_sf"/>
</dbReference>
<reference evidence="2 3" key="1">
    <citation type="submission" date="2019-05" db="EMBL/GenBank/DDBJ databases">
        <title>Another draft genome of Portunus trituberculatus and its Hox gene families provides insights of decapod evolution.</title>
        <authorList>
            <person name="Jeong J.-H."/>
            <person name="Song I."/>
            <person name="Kim S."/>
            <person name="Choi T."/>
            <person name="Kim D."/>
            <person name="Ryu S."/>
            <person name="Kim W."/>
        </authorList>
    </citation>
    <scope>NUCLEOTIDE SEQUENCE [LARGE SCALE GENOMIC DNA]</scope>
    <source>
        <tissue evidence="2">Muscle</tissue>
    </source>
</reference>
<name>A0A5B7JBI4_PORTR</name>
<organism evidence="2 3">
    <name type="scientific">Portunus trituberculatus</name>
    <name type="common">Swimming crab</name>
    <name type="synonym">Neptunus trituberculatus</name>
    <dbReference type="NCBI Taxonomy" id="210409"/>
    <lineage>
        <taxon>Eukaryota</taxon>
        <taxon>Metazoa</taxon>
        <taxon>Ecdysozoa</taxon>
        <taxon>Arthropoda</taxon>
        <taxon>Crustacea</taxon>
        <taxon>Multicrustacea</taxon>
        <taxon>Malacostraca</taxon>
        <taxon>Eumalacostraca</taxon>
        <taxon>Eucarida</taxon>
        <taxon>Decapoda</taxon>
        <taxon>Pleocyemata</taxon>
        <taxon>Brachyura</taxon>
        <taxon>Eubrachyura</taxon>
        <taxon>Portunoidea</taxon>
        <taxon>Portunidae</taxon>
        <taxon>Portuninae</taxon>
        <taxon>Portunus</taxon>
    </lineage>
</organism>
<feature type="transmembrane region" description="Helical" evidence="1">
    <location>
        <begin position="12"/>
        <end position="39"/>
    </location>
</feature>
<sequence length="88" mass="9660">MTGGEVESRLFPVFCFIGITLGNAAGMSTLPTMIVMEYFPTSSRAQAYSTLVEALTLAGLYWQYALISVAAIFHVLFFIQETNQQNIG</sequence>
<comment type="caution">
    <text evidence="2">The sequence shown here is derived from an EMBL/GenBank/DDBJ whole genome shotgun (WGS) entry which is preliminary data.</text>
</comment>
<feature type="transmembrane region" description="Helical" evidence="1">
    <location>
        <begin position="59"/>
        <end position="79"/>
    </location>
</feature>
<evidence type="ECO:0000256" key="1">
    <source>
        <dbReference type="SAM" id="Phobius"/>
    </source>
</evidence>
<keyword evidence="1" id="KW-0812">Transmembrane</keyword>
<protein>
    <recommendedName>
        <fullName evidence="4">Major facilitator superfamily (MFS) profile domain-containing protein</fullName>
    </recommendedName>
</protein>
<evidence type="ECO:0000313" key="2">
    <source>
        <dbReference type="EMBL" id="MPC95271.1"/>
    </source>
</evidence>
<dbReference type="EMBL" id="VSRR010101566">
    <property type="protein sequence ID" value="MPC95271.1"/>
    <property type="molecule type" value="Genomic_DNA"/>
</dbReference>
<keyword evidence="1" id="KW-0472">Membrane</keyword>
<keyword evidence="3" id="KW-1185">Reference proteome</keyword>